<dbReference type="PANTHER" id="PTHR39162:SF1">
    <property type="entry name" value="SPORULATION PROTEIN YTFJ"/>
    <property type="match status" value="1"/>
</dbReference>
<protein>
    <submittedName>
        <fullName evidence="1">Sporulation protein</fullName>
    </submittedName>
</protein>
<reference evidence="1 2" key="1">
    <citation type="submission" date="2018-11" db="EMBL/GenBank/DDBJ databases">
        <title>Genome sequencing of Lachnoanaerobaculum sp. KCOM 2030 (= ChDC B114).</title>
        <authorList>
            <person name="Kook J.-K."/>
            <person name="Park S.-N."/>
            <person name="Lim Y.K."/>
        </authorList>
    </citation>
    <scope>NUCLEOTIDE SEQUENCE [LARGE SCALE GENOMIC DNA]</scope>
    <source>
        <strain evidence="1 2">KCOM 2030</strain>
    </source>
</reference>
<dbReference type="OrthoDB" id="1711150at2"/>
<organism evidence="1 2">
    <name type="scientific">Lachnoanaerobaculum gingivalis</name>
    <dbReference type="NCBI Taxonomy" id="2490855"/>
    <lineage>
        <taxon>Bacteria</taxon>
        <taxon>Bacillati</taxon>
        <taxon>Bacillota</taxon>
        <taxon>Clostridia</taxon>
        <taxon>Lachnospirales</taxon>
        <taxon>Lachnospiraceae</taxon>
        <taxon>Lachnoanaerobaculum</taxon>
    </lineage>
</organism>
<gene>
    <name evidence="1" type="ORF">EHV10_06225</name>
</gene>
<dbReference type="EMBL" id="RRCO01000002">
    <property type="protein sequence ID" value="RRJ26120.1"/>
    <property type="molecule type" value="Genomic_DNA"/>
</dbReference>
<dbReference type="PANTHER" id="PTHR39162">
    <property type="entry name" value="GLL3345 PROTEIN"/>
    <property type="match status" value="1"/>
</dbReference>
<sequence length="156" mass="17126">MKTLRESINLHILCFTIERAKMEKNSRFFDNAEAIFNGMNTFLTTKTVVGEPIVVGDTTIIPLVDVSCGMATGTFEETSKSKGGGGMSAKITPSAMLIIQDGRTKVVNIKNQDAFTKILDMIPELINKVTNKSDVDKDATKQAETILNESESKYID</sequence>
<keyword evidence="2" id="KW-1185">Reference proteome</keyword>
<evidence type="ECO:0000313" key="2">
    <source>
        <dbReference type="Proteomes" id="UP000272490"/>
    </source>
</evidence>
<dbReference type="Proteomes" id="UP000272490">
    <property type="component" value="Unassembled WGS sequence"/>
</dbReference>
<dbReference type="AlphaFoldDB" id="A0A3P3R0E8"/>
<dbReference type="InterPro" id="IPR014229">
    <property type="entry name" value="Spore_YtfJ"/>
</dbReference>
<proteinExistence type="predicted"/>
<comment type="caution">
    <text evidence="1">The sequence shown here is derived from an EMBL/GenBank/DDBJ whole genome shotgun (WGS) entry which is preliminary data.</text>
</comment>
<name>A0A3P3R0E8_9FIRM</name>
<accession>A0A3P3R0E8</accession>
<evidence type="ECO:0000313" key="1">
    <source>
        <dbReference type="EMBL" id="RRJ26120.1"/>
    </source>
</evidence>
<dbReference type="Pfam" id="PF09579">
    <property type="entry name" value="Spore_YtfJ"/>
    <property type="match status" value="1"/>
</dbReference>